<dbReference type="EMBL" id="QEKO01000003">
    <property type="protein sequence ID" value="PVY61810.1"/>
    <property type="molecule type" value="Genomic_DNA"/>
</dbReference>
<dbReference type="Pfam" id="PF02446">
    <property type="entry name" value="Glyco_hydro_77"/>
    <property type="match status" value="1"/>
</dbReference>
<dbReference type="Proteomes" id="UP000246145">
    <property type="component" value="Unassembled WGS sequence"/>
</dbReference>
<dbReference type="Gene3D" id="3.20.20.80">
    <property type="entry name" value="Glycosidases"/>
    <property type="match status" value="1"/>
</dbReference>
<keyword evidence="6 10" id="KW-0808">Transferase</keyword>
<keyword evidence="5 10" id="KW-0328">Glycosyltransferase</keyword>
<keyword evidence="12" id="KW-1185">Reference proteome</keyword>
<dbReference type="PANTHER" id="PTHR32438">
    <property type="entry name" value="4-ALPHA-GLUCANOTRANSFERASE DPE1, CHLOROPLASTIC/AMYLOPLASTIC"/>
    <property type="match status" value="1"/>
</dbReference>
<dbReference type="InterPro" id="IPR003385">
    <property type="entry name" value="Glyco_hydro_77"/>
</dbReference>
<comment type="similarity">
    <text evidence="2 10">Belongs to the disproportionating enzyme family.</text>
</comment>
<dbReference type="EC" id="2.4.1.25" evidence="3 10"/>
<evidence type="ECO:0000256" key="4">
    <source>
        <dbReference type="ARBA" id="ARBA00020295"/>
    </source>
</evidence>
<evidence type="ECO:0000256" key="10">
    <source>
        <dbReference type="RuleBase" id="RU361207"/>
    </source>
</evidence>
<evidence type="ECO:0000256" key="2">
    <source>
        <dbReference type="ARBA" id="ARBA00005684"/>
    </source>
</evidence>
<dbReference type="STRING" id="1231391.GCA_000308195_00354"/>
<gene>
    <name evidence="11" type="ORF">C7440_2543</name>
</gene>
<evidence type="ECO:0000256" key="3">
    <source>
        <dbReference type="ARBA" id="ARBA00012560"/>
    </source>
</evidence>
<dbReference type="RefSeq" id="WP_017522732.1">
    <property type="nucleotide sequence ID" value="NZ_JACCEX010000003.1"/>
</dbReference>
<keyword evidence="7 10" id="KW-0119">Carbohydrate metabolism</keyword>
<evidence type="ECO:0000256" key="6">
    <source>
        <dbReference type="ARBA" id="ARBA00022679"/>
    </source>
</evidence>
<evidence type="ECO:0000256" key="8">
    <source>
        <dbReference type="ARBA" id="ARBA00031423"/>
    </source>
</evidence>
<comment type="caution">
    <text evidence="11">The sequence shown here is derived from an EMBL/GenBank/DDBJ whole genome shotgun (WGS) entry which is preliminary data.</text>
</comment>
<evidence type="ECO:0000256" key="5">
    <source>
        <dbReference type="ARBA" id="ARBA00022676"/>
    </source>
</evidence>
<evidence type="ECO:0000313" key="12">
    <source>
        <dbReference type="Proteomes" id="UP000246145"/>
    </source>
</evidence>
<evidence type="ECO:0000256" key="7">
    <source>
        <dbReference type="ARBA" id="ARBA00023277"/>
    </source>
</evidence>
<evidence type="ECO:0000256" key="1">
    <source>
        <dbReference type="ARBA" id="ARBA00000439"/>
    </source>
</evidence>
<dbReference type="GO" id="GO:0004134">
    <property type="term" value="F:4-alpha-glucanotransferase activity"/>
    <property type="evidence" value="ECO:0007669"/>
    <property type="project" value="UniProtKB-EC"/>
</dbReference>
<dbReference type="GO" id="GO:0005975">
    <property type="term" value="P:carbohydrate metabolic process"/>
    <property type="evidence" value="ECO:0007669"/>
    <property type="project" value="InterPro"/>
</dbReference>
<proteinExistence type="inferred from homology"/>
<dbReference type="AlphaFoldDB" id="A0A2U1CLB8"/>
<dbReference type="InterPro" id="IPR017853">
    <property type="entry name" value="GH"/>
</dbReference>
<protein>
    <recommendedName>
        <fullName evidence="4 10">4-alpha-glucanotransferase</fullName>
        <ecNumber evidence="3 10">2.4.1.25</ecNumber>
    </recommendedName>
    <alternativeName>
        <fullName evidence="8 10">Amylomaltase</fullName>
    </alternativeName>
    <alternativeName>
        <fullName evidence="9 10">Disproportionating enzyme</fullName>
    </alternativeName>
</protein>
<dbReference type="PANTHER" id="PTHR32438:SF5">
    <property type="entry name" value="4-ALPHA-GLUCANOTRANSFERASE DPE1, CHLOROPLASTIC_AMYLOPLASTIC"/>
    <property type="match status" value="1"/>
</dbReference>
<dbReference type="SUPFAM" id="SSF51445">
    <property type="entry name" value="(Trans)glycosidases"/>
    <property type="match status" value="1"/>
</dbReference>
<evidence type="ECO:0000256" key="9">
    <source>
        <dbReference type="ARBA" id="ARBA00031501"/>
    </source>
</evidence>
<sequence length="708" mass="76332">MPDSHSSLSSLHALADAVGLAATWQDVHGRMRTVPDETLKALLDAMGLECGNGARLECSLRRLREEESRLDGRMIVAEAGKPIVFPYKGAMQYRLEYESGSDGCEGEAEPQADGNVRLAAVGVEGYHSLQIGRHRMLLAVTPRRCAGPAESSGQGRPWGIAAQVYSLRRHLLAGDGQVMRAAGGAGDYGALAELAHQAGRLGASALAISPVHALFSADPLRYSPYAPSSRLFLNTAYIDVLGLGEDTLRAALASLPEAVADMAAGMQSAGPEGLIDWPIVQAARLAVARQLFLLVEKQEDGARPAFEAFRHAGGEALQSHCLYETLHAHYAQTLGPAHGWQDWPVPMRDPNGAAAQAFARQSASELRFHAFLQWLAHEGLRKAQRAARHAGMSMGLIADLAIGTDARGSQAWCAPQDILQGATVGAAPDLHHAMGQDWGLTAFSPRALRKKGFGPFLAILRHALAHAGGVRIDHVLGLARMWLVPQGASAAEGAFLRYPLHDMLGLVALESRRHQAVVVGENLGTVPSGFNEVLRDKGLLGTRVLWFERETDPPQRFVPVQDWPPDSMATTTTHDLPTVAGWWQGRDIDWWHRLGQLGPDELKAAHREREHDRSLLACALPSRPDPRGEAPVSQVLEWVASSSAPLCVFPMEDMLALAEQPNMPGSSGTRDAGHPNWLRRLPEAADRLFASPAASEAVQAVCRGRGRP</sequence>
<accession>A0A2U1CLB8</accession>
<organism evidence="11 12">
    <name type="scientific">Pusillimonas noertemannii</name>
    <dbReference type="NCBI Taxonomy" id="305977"/>
    <lineage>
        <taxon>Bacteria</taxon>
        <taxon>Pseudomonadati</taxon>
        <taxon>Pseudomonadota</taxon>
        <taxon>Betaproteobacteria</taxon>
        <taxon>Burkholderiales</taxon>
        <taxon>Alcaligenaceae</taxon>
        <taxon>Pusillimonas</taxon>
    </lineage>
</organism>
<comment type="catalytic activity">
    <reaction evidence="1 10">
        <text>Transfers a segment of a (1-&gt;4)-alpha-D-glucan to a new position in an acceptor, which may be glucose or a (1-&gt;4)-alpha-D-glucan.</text>
        <dbReference type="EC" id="2.4.1.25"/>
    </reaction>
</comment>
<name>A0A2U1CLB8_9BURK</name>
<dbReference type="NCBIfam" id="TIGR00217">
    <property type="entry name" value="malQ"/>
    <property type="match status" value="1"/>
</dbReference>
<evidence type="ECO:0000313" key="11">
    <source>
        <dbReference type="EMBL" id="PVY61810.1"/>
    </source>
</evidence>
<reference evidence="11 12" key="1">
    <citation type="submission" date="2018-04" db="EMBL/GenBank/DDBJ databases">
        <title>Genomic Encyclopedia of Type Strains, Phase IV (KMG-IV): sequencing the most valuable type-strain genomes for metagenomic binning, comparative biology and taxonomic classification.</title>
        <authorList>
            <person name="Goeker M."/>
        </authorList>
    </citation>
    <scope>NUCLEOTIDE SEQUENCE [LARGE SCALE GENOMIC DNA]</scope>
    <source>
        <strain evidence="11 12">DSM 10065</strain>
    </source>
</reference>